<comment type="caution">
    <text evidence="3">The sequence shown here is derived from an EMBL/GenBank/DDBJ whole genome shotgun (WGS) entry which is preliminary data.</text>
</comment>
<dbReference type="AlphaFoldDB" id="A0AAN8XA42"/>
<dbReference type="SMART" id="SM00248">
    <property type="entry name" value="ANK"/>
    <property type="match status" value="2"/>
</dbReference>
<evidence type="ECO:0000256" key="2">
    <source>
        <dbReference type="ARBA" id="ARBA00023043"/>
    </source>
</evidence>
<dbReference type="PANTHER" id="PTHR24198">
    <property type="entry name" value="ANKYRIN REPEAT AND PROTEIN KINASE DOMAIN-CONTAINING PROTEIN"/>
    <property type="match status" value="1"/>
</dbReference>
<dbReference type="EMBL" id="JAXCGZ010005838">
    <property type="protein sequence ID" value="KAK7080641.1"/>
    <property type="molecule type" value="Genomic_DNA"/>
</dbReference>
<protein>
    <recommendedName>
        <fullName evidence="5">Ankyrin repeat protein</fullName>
    </recommendedName>
</protein>
<evidence type="ECO:0008006" key="5">
    <source>
        <dbReference type="Google" id="ProtNLM"/>
    </source>
</evidence>
<dbReference type="InterPro" id="IPR036770">
    <property type="entry name" value="Ankyrin_rpt-contain_sf"/>
</dbReference>
<organism evidence="3 4">
    <name type="scientific">Halocaridina rubra</name>
    <name type="common">Hawaiian red shrimp</name>
    <dbReference type="NCBI Taxonomy" id="373956"/>
    <lineage>
        <taxon>Eukaryota</taxon>
        <taxon>Metazoa</taxon>
        <taxon>Ecdysozoa</taxon>
        <taxon>Arthropoda</taxon>
        <taxon>Crustacea</taxon>
        <taxon>Multicrustacea</taxon>
        <taxon>Malacostraca</taxon>
        <taxon>Eumalacostraca</taxon>
        <taxon>Eucarida</taxon>
        <taxon>Decapoda</taxon>
        <taxon>Pleocyemata</taxon>
        <taxon>Caridea</taxon>
        <taxon>Atyoidea</taxon>
        <taxon>Atyidae</taxon>
        <taxon>Halocaridina</taxon>
    </lineage>
</organism>
<evidence type="ECO:0000313" key="4">
    <source>
        <dbReference type="Proteomes" id="UP001381693"/>
    </source>
</evidence>
<gene>
    <name evidence="3" type="ORF">SK128_003347</name>
</gene>
<evidence type="ECO:0000313" key="3">
    <source>
        <dbReference type="EMBL" id="KAK7080641.1"/>
    </source>
</evidence>
<sequence length="393" mass="44901">MSNELHHFSCPPPPMGQINFETIQAARLGKLEKIRSYLLEGGDVNSADASGCTMIFAACQQGRIDVLEELLKQPNIHLNVRHMGITPLTIAAIHGHETCIKALLASNLQCRVNLHIQSAVKNNIMSSVLGAAAVSKNWKIFSILLERINEIVDFDTIFVNVLHADQWYIMQDILKKNLSWEGAIYYKILKESYLRELWDIVDEIFRKAILHENYSVLNILKDMYSRRDWKRLESLLQILCESVKIDVGFSEALQSKRNQEVERLIKQRKVDKGTMCGGLFVATLSGTSENVAELFLKKMNDDYSEEALKFALILATMYNRMEFVPLLIHKGRFSYKTLGVARSMADNFESMESVKLLKLAFSNKAYKLFPEVQKLMCNDVEKILINDVENDDE</sequence>
<dbReference type="Proteomes" id="UP001381693">
    <property type="component" value="Unassembled WGS sequence"/>
</dbReference>
<name>A0AAN8XA42_HALRR</name>
<keyword evidence="4" id="KW-1185">Reference proteome</keyword>
<proteinExistence type="predicted"/>
<dbReference type="Pfam" id="PF12796">
    <property type="entry name" value="Ank_2"/>
    <property type="match status" value="1"/>
</dbReference>
<evidence type="ECO:0000256" key="1">
    <source>
        <dbReference type="ARBA" id="ARBA00022737"/>
    </source>
</evidence>
<dbReference type="SUPFAM" id="SSF48403">
    <property type="entry name" value="Ankyrin repeat"/>
    <property type="match status" value="1"/>
</dbReference>
<keyword evidence="2" id="KW-0040">ANK repeat</keyword>
<dbReference type="Gene3D" id="1.25.40.20">
    <property type="entry name" value="Ankyrin repeat-containing domain"/>
    <property type="match status" value="1"/>
</dbReference>
<dbReference type="PANTHER" id="PTHR24198:SF165">
    <property type="entry name" value="ANKYRIN REPEAT-CONTAINING PROTEIN-RELATED"/>
    <property type="match status" value="1"/>
</dbReference>
<reference evidence="3 4" key="1">
    <citation type="submission" date="2023-11" db="EMBL/GenBank/DDBJ databases">
        <title>Halocaridina rubra genome assembly.</title>
        <authorList>
            <person name="Smith C."/>
        </authorList>
    </citation>
    <scope>NUCLEOTIDE SEQUENCE [LARGE SCALE GENOMIC DNA]</scope>
    <source>
        <strain evidence="3">EP-1</strain>
        <tissue evidence="3">Whole</tissue>
    </source>
</reference>
<keyword evidence="1" id="KW-0677">Repeat</keyword>
<dbReference type="InterPro" id="IPR002110">
    <property type="entry name" value="Ankyrin_rpt"/>
</dbReference>
<accession>A0AAN8XA42</accession>